<sequence length="109" mass="12531">MRLNVSSMRLQDQTASGNLYLQLRLEVEYGDAVLDEDEFHETNNLIMDKKIPFLTLDLKDSIAKDAFFVTLTAKKLHQAWEKHAVDFGLKSPTLTKLIVKMVAVYFKLL</sequence>
<reference evidence="1" key="1">
    <citation type="submission" date="2013-12" db="EMBL/GenBank/DDBJ databases">
        <title>The Genome Sequence of Aphanomyces astaci APO3.</title>
        <authorList>
            <consortium name="The Broad Institute Genomics Platform"/>
            <person name="Russ C."/>
            <person name="Tyler B."/>
            <person name="van West P."/>
            <person name="Dieguez-Uribeondo J."/>
            <person name="Young S.K."/>
            <person name="Zeng Q."/>
            <person name="Gargeya S."/>
            <person name="Fitzgerald M."/>
            <person name="Abouelleil A."/>
            <person name="Alvarado L."/>
            <person name="Chapman S.B."/>
            <person name="Gainer-Dewar J."/>
            <person name="Goldberg J."/>
            <person name="Griggs A."/>
            <person name="Gujja S."/>
            <person name="Hansen M."/>
            <person name="Howarth C."/>
            <person name="Imamovic A."/>
            <person name="Ireland A."/>
            <person name="Larimer J."/>
            <person name="McCowan C."/>
            <person name="Murphy C."/>
            <person name="Pearson M."/>
            <person name="Poon T.W."/>
            <person name="Priest M."/>
            <person name="Roberts A."/>
            <person name="Saif S."/>
            <person name="Shea T."/>
            <person name="Sykes S."/>
            <person name="Wortman J."/>
            <person name="Nusbaum C."/>
            <person name="Birren B."/>
        </authorList>
    </citation>
    <scope>NUCLEOTIDE SEQUENCE [LARGE SCALE GENOMIC DNA]</scope>
    <source>
        <strain evidence="1">APO3</strain>
    </source>
</reference>
<dbReference type="EMBL" id="KI913127">
    <property type="protein sequence ID" value="ETV79559.1"/>
    <property type="molecule type" value="Genomic_DNA"/>
</dbReference>
<dbReference type="RefSeq" id="XP_009830495.1">
    <property type="nucleotide sequence ID" value="XM_009832193.1"/>
</dbReference>
<evidence type="ECO:0000313" key="1">
    <source>
        <dbReference type="EMBL" id="ETV79559.1"/>
    </source>
</evidence>
<gene>
    <name evidence="1" type="ORF">H257_06823</name>
</gene>
<protein>
    <submittedName>
        <fullName evidence="1">Uncharacterized protein</fullName>
    </submittedName>
</protein>
<dbReference type="AlphaFoldDB" id="W4GKM2"/>
<dbReference type="GeneID" id="20808819"/>
<proteinExistence type="predicted"/>
<dbReference type="VEuPathDB" id="FungiDB:H257_06823"/>
<accession>W4GKM2</accession>
<organism evidence="1">
    <name type="scientific">Aphanomyces astaci</name>
    <name type="common">Crayfish plague agent</name>
    <dbReference type="NCBI Taxonomy" id="112090"/>
    <lineage>
        <taxon>Eukaryota</taxon>
        <taxon>Sar</taxon>
        <taxon>Stramenopiles</taxon>
        <taxon>Oomycota</taxon>
        <taxon>Saprolegniomycetes</taxon>
        <taxon>Saprolegniales</taxon>
        <taxon>Verrucalvaceae</taxon>
        <taxon>Aphanomyces</taxon>
    </lineage>
</organism>
<name>W4GKM2_APHAT</name>